<name>A0A7G9RFP6_9ACTN</name>
<organism evidence="1 2">
    <name type="scientific">Nocardioides mesophilus</name>
    <dbReference type="NCBI Taxonomy" id="433659"/>
    <lineage>
        <taxon>Bacteria</taxon>
        <taxon>Bacillati</taxon>
        <taxon>Actinomycetota</taxon>
        <taxon>Actinomycetes</taxon>
        <taxon>Propionibacteriales</taxon>
        <taxon>Nocardioidaceae</taxon>
        <taxon>Nocardioides</taxon>
    </lineage>
</organism>
<gene>
    <name evidence="1" type="ORF">H9L09_08920</name>
</gene>
<dbReference type="GO" id="GO:0016740">
    <property type="term" value="F:transferase activity"/>
    <property type="evidence" value="ECO:0007669"/>
    <property type="project" value="UniProtKB-KW"/>
</dbReference>
<keyword evidence="2" id="KW-1185">Reference proteome</keyword>
<sequence length="190" mass="21424">MLMGFLGWVGEGSYELVDIVDLSERLHTAAADGFPFGNVQDNLDRRIHWARTRFGEDGCERHRRDLDGALRLLEGLLDDGAREAPVLLHGDLQAKNLIVCGDRLTAVDPLPVLGPPVFDLAFWIAKSVHDHPTATYLDQVCELRPDTDRDRLVRWTWALAVLENRPALPRGREQRQEFIDGLRPEVLASV</sequence>
<evidence type="ECO:0000313" key="2">
    <source>
        <dbReference type="Proteomes" id="UP000515947"/>
    </source>
</evidence>
<protein>
    <submittedName>
        <fullName evidence="1">Phosphotransferase</fullName>
    </submittedName>
</protein>
<reference evidence="1 2" key="1">
    <citation type="submission" date="2020-08" db="EMBL/GenBank/DDBJ databases">
        <title>Genome sequence of Nocardioides mesophilus KACC 16243T.</title>
        <authorList>
            <person name="Hyun D.-W."/>
            <person name="Bae J.-W."/>
        </authorList>
    </citation>
    <scope>NUCLEOTIDE SEQUENCE [LARGE SCALE GENOMIC DNA]</scope>
    <source>
        <strain evidence="1 2">KACC 16243</strain>
    </source>
</reference>
<dbReference type="AlphaFoldDB" id="A0A7G9RFP6"/>
<proteinExistence type="predicted"/>
<dbReference type="EMBL" id="CP060713">
    <property type="protein sequence ID" value="QNN54421.1"/>
    <property type="molecule type" value="Genomic_DNA"/>
</dbReference>
<dbReference type="Gene3D" id="3.90.1200.10">
    <property type="match status" value="1"/>
</dbReference>
<dbReference type="Proteomes" id="UP000515947">
    <property type="component" value="Chromosome"/>
</dbReference>
<dbReference type="KEGG" id="nmes:H9L09_08920"/>
<keyword evidence="1" id="KW-0808">Transferase</keyword>
<dbReference type="InterPro" id="IPR011009">
    <property type="entry name" value="Kinase-like_dom_sf"/>
</dbReference>
<evidence type="ECO:0000313" key="1">
    <source>
        <dbReference type="EMBL" id="QNN54421.1"/>
    </source>
</evidence>
<dbReference type="SUPFAM" id="SSF56112">
    <property type="entry name" value="Protein kinase-like (PK-like)"/>
    <property type="match status" value="1"/>
</dbReference>
<accession>A0A7G9RFP6</accession>
<dbReference type="RefSeq" id="WP_187580261.1">
    <property type="nucleotide sequence ID" value="NZ_CP060713.1"/>
</dbReference>